<gene>
    <name evidence="2" type="ORF">ACFPFX_32855</name>
</gene>
<evidence type="ECO:0000313" key="3">
    <source>
        <dbReference type="Proteomes" id="UP001595834"/>
    </source>
</evidence>
<keyword evidence="3" id="KW-1185">Reference proteome</keyword>
<feature type="region of interest" description="Disordered" evidence="1">
    <location>
        <begin position="115"/>
        <end position="137"/>
    </location>
</feature>
<evidence type="ECO:0000313" key="2">
    <source>
        <dbReference type="EMBL" id="MFC4961091.1"/>
    </source>
</evidence>
<dbReference type="RefSeq" id="WP_344380675.1">
    <property type="nucleotide sequence ID" value="NZ_BAAASQ010000052.1"/>
</dbReference>
<dbReference type="Proteomes" id="UP001595834">
    <property type="component" value="Unassembled WGS sequence"/>
</dbReference>
<comment type="caution">
    <text evidence="2">The sequence shown here is derived from an EMBL/GenBank/DDBJ whole genome shotgun (WGS) entry which is preliminary data.</text>
</comment>
<sequence>MSLLNPSELAAFAYQVAPLLGTQCRALPDDSRDDAVRIVDDEGRALLLYQEEAKPQRLFVTVRLPEAAEAAGFTVRPVTVAAGCTPAHAAAHIRRRLLPAHARVLAAFHALPTGPADVPEDRGADVGEADSPPSPSAVQRATAALTAVAPACDAGSCDGWVIGERPSRRRSLPAVWWQTARSAGATEQAGNGELAMAPFLADALRRAGLVTTEPRHGRWVFFAAPPQAPDGPRYTAEASPERRASWDVMDRHTGAKVRGSGDQEHAAYFAESLNTEHDVRQKLHVASLELPGIQAGAEEEMRLRVVAVALARRGFAPYGLDAVDHADVPGFLVVSCSNTPGQVAVHRVLDPWGSTRPEPGNAGAGTARRFDRDLAAYARCLNGPGRRAAVDGEHVRVQITETA</sequence>
<proteinExistence type="predicted"/>
<organism evidence="2 3">
    <name type="scientific">Streptomyces mauvecolor</name>
    <dbReference type="NCBI Taxonomy" id="58345"/>
    <lineage>
        <taxon>Bacteria</taxon>
        <taxon>Bacillati</taxon>
        <taxon>Actinomycetota</taxon>
        <taxon>Actinomycetes</taxon>
        <taxon>Kitasatosporales</taxon>
        <taxon>Streptomycetaceae</taxon>
        <taxon>Streptomyces</taxon>
    </lineage>
</organism>
<name>A0ABV9UV75_9ACTN</name>
<reference evidence="3" key="1">
    <citation type="journal article" date="2019" name="Int. J. Syst. Evol. Microbiol.">
        <title>The Global Catalogue of Microorganisms (GCM) 10K type strain sequencing project: providing services to taxonomists for standard genome sequencing and annotation.</title>
        <authorList>
            <consortium name="The Broad Institute Genomics Platform"/>
            <consortium name="The Broad Institute Genome Sequencing Center for Infectious Disease"/>
            <person name="Wu L."/>
            <person name="Ma J."/>
        </authorList>
    </citation>
    <scope>NUCLEOTIDE SEQUENCE [LARGE SCALE GENOMIC DNA]</scope>
    <source>
        <strain evidence="3">CCM 7224</strain>
    </source>
</reference>
<accession>A0ABV9UV75</accession>
<dbReference type="EMBL" id="JBHSIZ010000042">
    <property type="protein sequence ID" value="MFC4961091.1"/>
    <property type="molecule type" value="Genomic_DNA"/>
</dbReference>
<evidence type="ECO:0000256" key="1">
    <source>
        <dbReference type="SAM" id="MobiDB-lite"/>
    </source>
</evidence>
<protein>
    <submittedName>
        <fullName evidence="2">Uncharacterized protein</fullName>
    </submittedName>
</protein>